<dbReference type="AlphaFoldDB" id="A0A1H8KLL6"/>
<accession>A0A1H8KLL6</accession>
<dbReference type="Proteomes" id="UP000198761">
    <property type="component" value="Unassembled WGS sequence"/>
</dbReference>
<protein>
    <recommendedName>
        <fullName evidence="4">META domain-containing protein</fullName>
    </recommendedName>
</protein>
<name>A0A1H8KLL6_9RHOB</name>
<gene>
    <name evidence="2" type="ORF">SAMN04488103_109128</name>
</gene>
<evidence type="ECO:0000313" key="2">
    <source>
        <dbReference type="EMBL" id="SEN93754.1"/>
    </source>
</evidence>
<sequence length="106" mass="10893">MKTKVLCLLAFVAAAGPALADLQAGLSGRTLTAKGATIVLGADGVMSGTVGKDALKGRWSVQSNQMCRTITEPQRLAGKACLDAVLDGSTLTVMRPDGTALVYKVE</sequence>
<feature type="chain" id="PRO_5011783511" description="META domain-containing protein" evidence="1">
    <location>
        <begin position="21"/>
        <end position="106"/>
    </location>
</feature>
<dbReference type="RefSeq" id="WP_091302772.1">
    <property type="nucleotide sequence ID" value="NZ_FOCE01000009.1"/>
</dbReference>
<evidence type="ECO:0008006" key="4">
    <source>
        <dbReference type="Google" id="ProtNLM"/>
    </source>
</evidence>
<proteinExistence type="predicted"/>
<organism evidence="2 3">
    <name type="scientific">Gemmobacter aquatilis</name>
    <dbReference type="NCBI Taxonomy" id="933059"/>
    <lineage>
        <taxon>Bacteria</taxon>
        <taxon>Pseudomonadati</taxon>
        <taxon>Pseudomonadota</taxon>
        <taxon>Alphaproteobacteria</taxon>
        <taxon>Rhodobacterales</taxon>
        <taxon>Paracoccaceae</taxon>
        <taxon>Gemmobacter</taxon>
    </lineage>
</organism>
<reference evidence="2 3" key="1">
    <citation type="submission" date="2016-10" db="EMBL/GenBank/DDBJ databases">
        <authorList>
            <person name="de Groot N.N."/>
        </authorList>
    </citation>
    <scope>NUCLEOTIDE SEQUENCE [LARGE SCALE GENOMIC DNA]</scope>
    <source>
        <strain evidence="2 3">DSM 3857</strain>
    </source>
</reference>
<keyword evidence="3" id="KW-1185">Reference proteome</keyword>
<evidence type="ECO:0000313" key="3">
    <source>
        <dbReference type="Proteomes" id="UP000198761"/>
    </source>
</evidence>
<dbReference type="OrthoDB" id="7874348at2"/>
<dbReference type="EMBL" id="FOCE01000009">
    <property type="protein sequence ID" value="SEN93754.1"/>
    <property type="molecule type" value="Genomic_DNA"/>
</dbReference>
<dbReference type="STRING" id="933059.SAMN04488103_109128"/>
<evidence type="ECO:0000256" key="1">
    <source>
        <dbReference type="SAM" id="SignalP"/>
    </source>
</evidence>
<feature type="signal peptide" evidence="1">
    <location>
        <begin position="1"/>
        <end position="20"/>
    </location>
</feature>
<keyword evidence="1" id="KW-0732">Signal</keyword>